<feature type="coiled-coil region" evidence="7">
    <location>
        <begin position="258"/>
        <end position="285"/>
    </location>
</feature>
<feature type="transmembrane region" description="Helical" evidence="9">
    <location>
        <begin position="812"/>
        <end position="830"/>
    </location>
</feature>
<dbReference type="PANTHER" id="PTHR30347:SF1">
    <property type="entry name" value="MECHANOSENSITIVE CHANNEL MSCK"/>
    <property type="match status" value="1"/>
</dbReference>
<comment type="caution">
    <text evidence="13">The sequence shown here is derived from an EMBL/GenBank/DDBJ whole genome shotgun (WGS) entry which is preliminary data.</text>
</comment>
<keyword evidence="3" id="KW-1003">Cell membrane</keyword>
<dbReference type="SUPFAM" id="SSF82861">
    <property type="entry name" value="Mechanosensitive channel protein MscS (YggB), transmembrane region"/>
    <property type="match status" value="1"/>
</dbReference>
<evidence type="ECO:0000259" key="12">
    <source>
        <dbReference type="Pfam" id="PF21082"/>
    </source>
</evidence>
<evidence type="ECO:0000256" key="2">
    <source>
        <dbReference type="ARBA" id="ARBA00008017"/>
    </source>
</evidence>
<dbReference type="InterPro" id="IPR006686">
    <property type="entry name" value="MscS_channel_CS"/>
</dbReference>
<dbReference type="Gene3D" id="3.30.70.100">
    <property type="match status" value="1"/>
</dbReference>
<dbReference type="Pfam" id="PF12794">
    <property type="entry name" value="MscS_TM"/>
    <property type="match status" value="1"/>
</dbReference>
<feature type="transmembrane region" description="Helical" evidence="9">
    <location>
        <begin position="521"/>
        <end position="540"/>
    </location>
</feature>
<evidence type="ECO:0000256" key="9">
    <source>
        <dbReference type="SAM" id="Phobius"/>
    </source>
</evidence>
<feature type="transmembrane region" description="Helical" evidence="9">
    <location>
        <begin position="610"/>
        <end position="636"/>
    </location>
</feature>
<evidence type="ECO:0000256" key="5">
    <source>
        <dbReference type="ARBA" id="ARBA00022989"/>
    </source>
</evidence>
<evidence type="ECO:0000256" key="8">
    <source>
        <dbReference type="SAM" id="MobiDB-lite"/>
    </source>
</evidence>
<feature type="region of interest" description="Disordered" evidence="8">
    <location>
        <begin position="182"/>
        <end position="207"/>
    </location>
</feature>
<evidence type="ECO:0000256" key="7">
    <source>
        <dbReference type="SAM" id="Coils"/>
    </source>
</evidence>
<dbReference type="Pfam" id="PF21082">
    <property type="entry name" value="MS_channel_3rd"/>
    <property type="match status" value="1"/>
</dbReference>
<feature type="transmembrane region" description="Helical" evidence="9">
    <location>
        <begin position="935"/>
        <end position="962"/>
    </location>
</feature>
<dbReference type="InterPro" id="IPR010920">
    <property type="entry name" value="LSM_dom_sf"/>
</dbReference>
<feature type="transmembrane region" description="Helical" evidence="9">
    <location>
        <begin position="648"/>
        <end position="665"/>
    </location>
</feature>
<dbReference type="Pfam" id="PF00924">
    <property type="entry name" value="MS_channel_2nd"/>
    <property type="match status" value="1"/>
</dbReference>
<evidence type="ECO:0000259" key="11">
    <source>
        <dbReference type="Pfam" id="PF12794"/>
    </source>
</evidence>
<reference evidence="14" key="1">
    <citation type="journal article" date="2019" name="Int. J. Syst. Evol. Microbiol.">
        <title>The Global Catalogue of Microorganisms (GCM) 10K type strain sequencing project: providing services to taxonomists for standard genome sequencing and annotation.</title>
        <authorList>
            <consortium name="The Broad Institute Genomics Platform"/>
            <consortium name="The Broad Institute Genome Sequencing Center for Infectious Disease"/>
            <person name="Wu L."/>
            <person name="Ma J."/>
        </authorList>
    </citation>
    <scope>NUCLEOTIDE SEQUENCE [LARGE SCALE GENOMIC DNA]</scope>
    <source>
        <strain evidence="14">CCUG 62793</strain>
    </source>
</reference>
<keyword evidence="14" id="KW-1185">Reference proteome</keyword>
<feature type="coiled-coil region" evidence="7">
    <location>
        <begin position="72"/>
        <end position="99"/>
    </location>
</feature>
<dbReference type="PANTHER" id="PTHR30347">
    <property type="entry name" value="POTASSIUM CHANNEL RELATED"/>
    <property type="match status" value="1"/>
</dbReference>
<sequence>MSPADNPILAAGRPSSNRPAGTLMPLLCVLGLLLALLLPGLAKAAPAAGPLGALQGTLGGGSASDKERSNAIQAQLDAAASATKEADALAQELDRLRARARTPVPALPAPLSDEQLGSLFDRWKERVPANASQEVLERLLADERDAIAALKVGIEKSAADQANLVSQPGPGRTDLSILQQRAQENAEPVTAEPGEAPDLTQARQARRSAEHRRALLELALRQEEQSTIEARQRLLAAQLQAQRRELLERMPRAAWLTQRIAERSRQQLEQQVQEMELAAQHASAADPAIRDLAQRNAALAAQILKNSNELAQERKTLANDEYVRDQLSATLRDTQARLRLGGGSAAVGQWLWQQRVELSSGNTLQSRHRAVQRQLAELRLMLFNSSKWRQNPEAGAAAQAPADAADAGGGAAPEPAANATVSAQQTALLARQVALTDQLQPVLLRRIAVLEQTDEALRAALRSGNELRQVLDKELLWFPSHRPMDRTWLSEWRALEQDIEGSSSPWKTARALAASIWNDPWAFGAVGLIVALLLGLRRYALRQLQAIAVRVGDFMRDNFGLSLLALGWSLLYTLPWSFAAAALGSLLQGPETVGTALEPLGATLVQLSDFIFVATLLNALFCPGGLALAHFGWPAARVQMLRQMVRRAAWLIVPAELLGGLAFYSHDNHAISTWGRISILMLSLGLAWMAWLYFRRVMQQKRPGIHWGQIVSVVLMLMLSALAVGIVLGYVYTATEFIQALMASFVFLGAVEVLVNLLRRWLLLGERRLALNRLREAARLAQSGSGVDTGKAPTDEATQMALVTVGAQAHRLLGLLQQVLVVLTLVYAWLPVLPALLRSEGVVLWYTTNTGADGIAHAAPVSLMDALLGVMILLLTFSFARNLPGLLEVTLSASNRISSSARYTLATLARYAITIAGTVSALTLLGLRWGQLQWMVAALTVGLGFGLQEIFANFVSGLILLVERPFRVGDVITIDTLTGTVTRIRTRATTVLDFDNKEIVIPNKTFITGQVTNWTLSDDVTRLVIDVPVAHGNDPEQVRNMLLDIAREHPQVLREPEPNCWFMALEGNGQRFELRAYVGKVEDRLPVRHDLNRRVNDRLKDAGIAVAFPQLDLHVRNMPAHAPGQAPGQTPPHPTA</sequence>
<evidence type="ECO:0000313" key="14">
    <source>
        <dbReference type="Proteomes" id="UP001597287"/>
    </source>
</evidence>
<feature type="transmembrane region" description="Helical" evidence="9">
    <location>
        <begin position="908"/>
        <end position="929"/>
    </location>
</feature>
<dbReference type="SUPFAM" id="SSF82689">
    <property type="entry name" value="Mechanosensitive channel protein MscS (YggB), C-terminal domain"/>
    <property type="match status" value="1"/>
</dbReference>
<dbReference type="Gene3D" id="1.10.287.1260">
    <property type="match status" value="1"/>
</dbReference>
<feature type="domain" description="Mechanosensitive ion channel MscS C-terminal" evidence="12">
    <location>
        <begin position="1024"/>
        <end position="1105"/>
    </location>
</feature>
<keyword evidence="4 9" id="KW-0812">Transmembrane</keyword>
<evidence type="ECO:0000256" key="3">
    <source>
        <dbReference type="ARBA" id="ARBA00022475"/>
    </source>
</evidence>
<dbReference type="InterPro" id="IPR011014">
    <property type="entry name" value="MscS_channel_TM-2"/>
</dbReference>
<feature type="transmembrane region" description="Helical" evidence="9">
    <location>
        <begin position="866"/>
        <end position="887"/>
    </location>
</feature>
<dbReference type="InterPro" id="IPR049278">
    <property type="entry name" value="MS_channel_C"/>
</dbReference>
<comment type="similarity">
    <text evidence="2">Belongs to the MscS (TC 1.A.23) family.</text>
</comment>
<organism evidence="13 14">
    <name type="scientific">Delftia deserti</name>
    <dbReference type="NCBI Taxonomy" id="1651218"/>
    <lineage>
        <taxon>Bacteria</taxon>
        <taxon>Pseudomonadati</taxon>
        <taxon>Pseudomonadota</taxon>
        <taxon>Betaproteobacteria</taxon>
        <taxon>Burkholderiales</taxon>
        <taxon>Comamonadaceae</taxon>
        <taxon>Delftia</taxon>
    </lineage>
</organism>
<evidence type="ECO:0000256" key="4">
    <source>
        <dbReference type="ARBA" id="ARBA00022692"/>
    </source>
</evidence>
<dbReference type="PROSITE" id="PS01246">
    <property type="entry name" value="UPF0003"/>
    <property type="match status" value="1"/>
</dbReference>
<feature type="region of interest" description="Disordered" evidence="8">
    <location>
        <begin position="392"/>
        <end position="418"/>
    </location>
</feature>
<gene>
    <name evidence="13" type="ORF">ACFSPV_16870</name>
</gene>
<dbReference type="InterPro" id="IPR006685">
    <property type="entry name" value="MscS_channel_2nd"/>
</dbReference>
<evidence type="ECO:0000256" key="1">
    <source>
        <dbReference type="ARBA" id="ARBA00004651"/>
    </source>
</evidence>
<evidence type="ECO:0000313" key="13">
    <source>
        <dbReference type="EMBL" id="MFD2320378.1"/>
    </source>
</evidence>
<proteinExistence type="inferred from homology"/>
<dbReference type="Proteomes" id="UP001597287">
    <property type="component" value="Unassembled WGS sequence"/>
</dbReference>
<dbReference type="Gene3D" id="2.30.30.60">
    <property type="match status" value="1"/>
</dbReference>
<name>A0ABW5EWU7_9BURK</name>
<evidence type="ECO:0000256" key="6">
    <source>
        <dbReference type="ARBA" id="ARBA00023136"/>
    </source>
</evidence>
<keyword evidence="6 9" id="KW-0472">Membrane</keyword>
<feature type="transmembrane region" description="Helical" evidence="9">
    <location>
        <begin position="737"/>
        <end position="758"/>
    </location>
</feature>
<feature type="transmembrane region" description="Helical" evidence="9">
    <location>
        <begin position="677"/>
        <end position="694"/>
    </location>
</feature>
<feature type="transmembrane region" description="Helical" evidence="9">
    <location>
        <begin position="561"/>
        <end position="583"/>
    </location>
</feature>
<dbReference type="SUPFAM" id="SSF50182">
    <property type="entry name" value="Sm-like ribonucleoproteins"/>
    <property type="match status" value="1"/>
</dbReference>
<dbReference type="InterPro" id="IPR025692">
    <property type="entry name" value="MscS_IM_dom1"/>
</dbReference>
<comment type="subcellular location">
    <subcellularLocation>
        <location evidence="1">Cell membrane</location>
        <topology evidence="1">Multi-pass membrane protein</topology>
    </subcellularLocation>
</comment>
<feature type="transmembrane region" description="Helical" evidence="9">
    <location>
        <begin position="706"/>
        <end position="731"/>
    </location>
</feature>
<dbReference type="InterPro" id="IPR011066">
    <property type="entry name" value="MscS_channel_C_sf"/>
</dbReference>
<accession>A0ABW5EWU7</accession>
<evidence type="ECO:0000259" key="10">
    <source>
        <dbReference type="Pfam" id="PF00924"/>
    </source>
</evidence>
<dbReference type="InterPro" id="IPR023408">
    <property type="entry name" value="MscS_beta-dom_sf"/>
</dbReference>
<dbReference type="RefSeq" id="WP_380106022.1">
    <property type="nucleotide sequence ID" value="NZ_JBHSIH010000001.1"/>
</dbReference>
<dbReference type="EMBL" id="JBHUIG010000019">
    <property type="protein sequence ID" value="MFD2320378.1"/>
    <property type="molecule type" value="Genomic_DNA"/>
</dbReference>
<keyword evidence="7" id="KW-0175">Coiled coil</keyword>
<feature type="domain" description="Mechanosensitive ion channel inner membrane" evidence="11">
    <location>
        <begin position="520"/>
        <end position="845"/>
    </location>
</feature>
<protein>
    <submittedName>
        <fullName evidence="13">Mechanosensitive ion channel domain-containing protein</fullName>
    </submittedName>
</protein>
<dbReference type="InterPro" id="IPR052702">
    <property type="entry name" value="MscS-like_channel"/>
</dbReference>
<keyword evidence="5 9" id="KW-1133">Transmembrane helix</keyword>
<feature type="domain" description="Mechanosensitive ion channel MscS" evidence="10">
    <location>
        <begin position="950"/>
        <end position="1015"/>
    </location>
</feature>